<keyword evidence="2" id="KW-0472">Membrane</keyword>
<keyword evidence="2" id="KW-1133">Transmembrane helix</keyword>
<feature type="region of interest" description="Disordered" evidence="1">
    <location>
        <begin position="522"/>
        <end position="581"/>
    </location>
</feature>
<evidence type="ECO:0000256" key="2">
    <source>
        <dbReference type="SAM" id="Phobius"/>
    </source>
</evidence>
<feature type="compositionally biased region" description="Low complexity" evidence="1">
    <location>
        <begin position="392"/>
        <end position="411"/>
    </location>
</feature>
<gene>
    <name evidence="3" type="ORF">SAMN04488568_11069</name>
</gene>
<keyword evidence="2" id="KW-0812">Transmembrane</keyword>
<feature type="transmembrane region" description="Helical" evidence="2">
    <location>
        <begin position="236"/>
        <end position="255"/>
    </location>
</feature>
<feature type="region of interest" description="Disordered" evidence="1">
    <location>
        <begin position="457"/>
        <end position="486"/>
    </location>
</feature>
<organism evidence="3 4">
    <name type="scientific">Maricaulis salignorans</name>
    <dbReference type="NCBI Taxonomy" id="144026"/>
    <lineage>
        <taxon>Bacteria</taxon>
        <taxon>Pseudomonadati</taxon>
        <taxon>Pseudomonadota</taxon>
        <taxon>Alphaproteobacteria</taxon>
        <taxon>Maricaulales</taxon>
        <taxon>Maricaulaceae</taxon>
        <taxon>Maricaulis</taxon>
    </lineage>
</organism>
<dbReference type="Proteomes" id="UP000199759">
    <property type="component" value="Unassembled WGS sequence"/>
</dbReference>
<evidence type="ECO:0000256" key="1">
    <source>
        <dbReference type="SAM" id="MobiDB-lite"/>
    </source>
</evidence>
<evidence type="ECO:0000313" key="4">
    <source>
        <dbReference type="Proteomes" id="UP000199759"/>
    </source>
</evidence>
<dbReference type="RefSeq" id="WP_091770006.1">
    <property type="nucleotide sequence ID" value="NZ_FNHG01000010.1"/>
</dbReference>
<name>A0A1G9STS8_9PROT</name>
<dbReference type="AlphaFoldDB" id="A0A1G9STS8"/>
<sequence>MSQLPTAHAGQSFGSRRIDFITVSGEVSSSDAGTGRVTDGDGVVHDVRLDERTSALAAGDTATVLRVQSGPNRRSRPVAIINHSRNVWMRAAPDATTILGRSGVTRTLNWWLSVLALALTAIAAAWPALHSFLTELNGSMMASVPSIDIFAELGAQMPGLASWRMETALASGLFDAIAALGFVPMEQLTEWSLTLAAAALSLVAFFARSWRLLYVPALALLCVVSGAILGSPDATLLMIGGAVLLFIIGGFINRVRDGGRFNARVERLAEYVLRHPPEEGVRTLEPARAEPASPEPLAAAVAATAIAAASAVAQGDDASEEPALTPDEDTAAEVSTAAEPAQSAANGEVVAGADDAEAPELDSSEPELAEAEAPEVETSEPETTNADNAPIATADEAATDPADAAEATPEPVTDAAPVSEAGPEPDTSADDEDLPSLEAVAAAAAISDTERAGLNATAAAAPLDEDRTMPVIAPPPMPVAAAEPAETVEPAIEAVEALTETPQADAEMAAPAITALASEPVEAPEMAAAAPEAEAESEDTGTTAAIEDPMIDDDHDPMMESATGDFAPGAPEVEVDREKTD</sequence>
<feature type="transmembrane region" description="Helical" evidence="2">
    <location>
        <begin position="191"/>
        <end position="207"/>
    </location>
</feature>
<evidence type="ECO:0000313" key="3">
    <source>
        <dbReference type="EMBL" id="SDM38801.1"/>
    </source>
</evidence>
<protein>
    <submittedName>
        <fullName evidence="3">Uncharacterized protein</fullName>
    </submittedName>
</protein>
<accession>A0A1G9STS8</accession>
<feature type="transmembrane region" description="Helical" evidence="2">
    <location>
        <begin position="108"/>
        <end position="126"/>
    </location>
</feature>
<feature type="transmembrane region" description="Helical" evidence="2">
    <location>
        <begin position="212"/>
        <end position="230"/>
    </location>
</feature>
<proteinExistence type="predicted"/>
<dbReference type="OrthoDB" id="7630709at2"/>
<feature type="compositionally biased region" description="Low complexity" evidence="1">
    <location>
        <begin position="522"/>
        <end position="532"/>
    </location>
</feature>
<reference evidence="3 4" key="1">
    <citation type="submission" date="2016-10" db="EMBL/GenBank/DDBJ databases">
        <authorList>
            <person name="de Groot N.N."/>
        </authorList>
    </citation>
    <scope>NUCLEOTIDE SEQUENCE [LARGE SCALE GENOMIC DNA]</scope>
    <source>
        <strain evidence="3 4">DSM 16077</strain>
    </source>
</reference>
<feature type="region of interest" description="Disordered" evidence="1">
    <location>
        <begin position="312"/>
        <end position="437"/>
    </location>
</feature>
<keyword evidence="4" id="KW-1185">Reference proteome</keyword>
<dbReference type="EMBL" id="FNHG01000010">
    <property type="protein sequence ID" value="SDM38801.1"/>
    <property type="molecule type" value="Genomic_DNA"/>
</dbReference>
<feature type="compositionally biased region" description="Acidic residues" evidence="1">
    <location>
        <begin position="354"/>
        <end position="380"/>
    </location>
</feature>
<dbReference type="STRING" id="144026.SAMN04488568_11069"/>